<keyword evidence="3" id="KW-1185">Reference proteome</keyword>
<gene>
    <name evidence="2" type="ORF">ACFQO6_07675</name>
</gene>
<keyword evidence="1" id="KW-1133">Transmembrane helix</keyword>
<evidence type="ECO:0000256" key="1">
    <source>
        <dbReference type="SAM" id="Phobius"/>
    </source>
</evidence>
<keyword evidence="1" id="KW-0812">Transmembrane</keyword>
<keyword evidence="1" id="KW-0472">Membrane</keyword>
<organism evidence="2 3">
    <name type="scientific">Nocardioides astragali</name>
    <dbReference type="NCBI Taxonomy" id="1776736"/>
    <lineage>
        <taxon>Bacteria</taxon>
        <taxon>Bacillati</taxon>
        <taxon>Actinomycetota</taxon>
        <taxon>Actinomycetes</taxon>
        <taxon>Propionibacteriales</taxon>
        <taxon>Nocardioidaceae</taxon>
        <taxon>Nocardioides</taxon>
    </lineage>
</organism>
<reference evidence="3" key="1">
    <citation type="journal article" date="2019" name="Int. J. Syst. Evol. Microbiol.">
        <title>The Global Catalogue of Microorganisms (GCM) 10K type strain sequencing project: providing services to taxonomists for standard genome sequencing and annotation.</title>
        <authorList>
            <consortium name="The Broad Institute Genomics Platform"/>
            <consortium name="The Broad Institute Genome Sequencing Center for Infectious Disease"/>
            <person name="Wu L."/>
            <person name="Ma J."/>
        </authorList>
    </citation>
    <scope>NUCLEOTIDE SEQUENCE [LARGE SCALE GENOMIC DNA]</scope>
    <source>
        <strain evidence="3">FCH27</strain>
    </source>
</reference>
<dbReference type="Proteomes" id="UP001596524">
    <property type="component" value="Unassembled WGS sequence"/>
</dbReference>
<proteinExistence type="predicted"/>
<name>A0ABW2MYN6_9ACTN</name>
<sequence length="70" mass="7396">MPDPAAYALLIVVAIAYLGGAVLVIAVLAEVLVAWSEGWRPRSMPVAQEINPSRIFMVLALFLLPCGSGS</sequence>
<evidence type="ECO:0000313" key="3">
    <source>
        <dbReference type="Proteomes" id="UP001596524"/>
    </source>
</evidence>
<comment type="caution">
    <text evidence="2">The sequence shown here is derived from an EMBL/GenBank/DDBJ whole genome shotgun (WGS) entry which is preliminary data.</text>
</comment>
<dbReference type="EMBL" id="JBHTCH010000006">
    <property type="protein sequence ID" value="MFC7360149.1"/>
    <property type="molecule type" value="Genomic_DNA"/>
</dbReference>
<protein>
    <submittedName>
        <fullName evidence="2">Uncharacterized protein</fullName>
    </submittedName>
</protein>
<accession>A0ABW2MYN6</accession>
<feature type="transmembrane region" description="Helical" evidence="1">
    <location>
        <begin position="6"/>
        <end position="35"/>
    </location>
</feature>
<dbReference type="RefSeq" id="WP_255891995.1">
    <property type="nucleotide sequence ID" value="NZ_JAFMZM010000005.1"/>
</dbReference>
<evidence type="ECO:0000313" key="2">
    <source>
        <dbReference type="EMBL" id="MFC7360149.1"/>
    </source>
</evidence>